<dbReference type="InterPro" id="IPR009097">
    <property type="entry name" value="Cyclic_Pdiesterase"/>
</dbReference>
<dbReference type="WBParaSite" id="L893_g25909.t1">
    <property type="protein sequence ID" value="L893_g25909.t1"/>
    <property type="gene ID" value="L893_g25909"/>
</dbReference>
<reference evidence="3" key="1">
    <citation type="submission" date="2016-11" db="UniProtKB">
        <authorList>
            <consortium name="WormBaseParasite"/>
        </authorList>
    </citation>
    <scope>IDENTIFICATION</scope>
</reference>
<dbReference type="Gene3D" id="3.90.1140.10">
    <property type="entry name" value="Cyclic phosphodiesterase"/>
    <property type="match status" value="1"/>
</dbReference>
<dbReference type="SUPFAM" id="SSF55144">
    <property type="entry name" value="LigT-like"/>
    <property type="match status" value="1"/>
</dbReference>
<sequence length="321" mass="36795">MASSSASSTSGTIEGKDWTRFSWLDLEKGCVYNEKKRIWSQNSISLPPSIKDFLHASKSKIRREIEEKTDCKVIVMRDKQNRKLLITTKQSVENIFQAAKLLDPVVERSQVVKTSRPQYTHFIAFPMNTDDVQAAYNGFIEELKSLEDFQALLEHDRLFYVSGKLHLTLLMLVLKTPEEEEEAKNVLTSIMENDVQQLLTHSSRKVEIRGLDCFKDAKVEKTRVVFANVQNDTIQRLSDLIANNFAARCALAPGNRKKVTLHLTIANTLHTKKKLKVFDARKLIEKYNDYSFGEIMLNKVVIYALHGNGKDAYTSIFEKQF</sequence>
<accession>A0A1I7ZF38</accession>
<dbReference type="GO" id="GO:0006355">
    <property type="term" value="P:regulation of DNA-templated transcription"/>
    <property type="evidence" value="ECO:0007669"/>
    <property type="project" value="TreeGrafter"/>
</dbReference>
<evidence type="ECO:0000313" key="3">
    <source>
        <dbReference type="WBParaSite" id="L893_g25909.t1"/>
    </source>
</evidence>
<dbReference type="Proteomes" id="UP000095287">
    <property type="component" value="Unplaced"/>
</dbReference>
<feature type="domain" description="A-kinase anchor protein 7-like phosphoesterase" evidence="1">
    <location>
        <begin position="119"/>
        <end position="313"/>
    </location>
</feature>
<dbReference type="InterPro" id="IPR009210">
    <property type="entry name" value="ASCC1"/>
</dbReference>
<organism evidence="2 3">
    <name type="scientific">Steinernema glaseri</name>
    <dbReference type="NCBI Taxonomy" id="37863"/>
    <lineage>
        <taxon>Eukaryota</taxon>
        <taxon>Metazoa</taxon>
        <taxon>Ecdysozoa</taxon>
        <taxon>Nematoda</taxon>
        <taxon>Chromadorea</taxon>
        <taxon>Rhabditida</taxon>
        <taxon>Tylenchina</taxon>
        <taxon>Panagrolaimomorpha</taxon>
        <taxon>Strongyloidoidea</taxon>
        <taxon>Steinernematidae</taxon>
        <taxon>Steinernema</taxon>
    </lineage>
</organism>
<keyword evidence="2" id="KW-1185">Reference proteome</keyword>
<name>A0A1I7ZF38_9BILA</name>
<dbReference type="PANTHER" id="PTHR13360">
    <property type="entry name" value="ACTIVATING SIGNAL COINTEGRATOR 1 COMPLEX SUBUNIT 1"/>
    <property type="match status" value="1"/>
</dbReference>
<dbReference type="GO" id="GO:0006307">
    <property type="term" value="P:DNA alkylation repair"/>
    <property type="evidence" value="ECO:0007669"/>
    <property type="project" value="InterPro"/>
</dbReference>
<dbReference type="GO" id="GO:0005634">
    <property type="term" value="C:nucleus"/>
    <property type="evidence" value="ECO:0007669"/>
    <property type="project" value="TreeGrafter"/>
</dbReference>
<proteinExistence type="predicted"/>
<protein>
    <submittedName>
        <fullName evidence="3">AKAP7_NLS domain-containing protein</fullName>
    </submittedName>
</protein>
<evidence type="ECO:0000259" key="1">
    <source>
        <dbReference type="Pfam" id="PF10469"/>
    </source>
</evidence>
<dbReference type="InterPro" id="IPR019510">
    <property type="entry name" value="AKAP7-like_phosphoesterase"/>
</dbReference>
<dbReference type="PANTHER" id="PTHR13360:SF1">
    <property type="entry name" value="ACTIVATING SIGNAL COINTEGRATOR 1 COMPLEX SUBUNIT 1"/>
    <property type="match status" value="1"/>
</dbReference>
<dbReference type="AlphaFoldDB" id="A0A1I7ZF38"/>
<dbReference type="Pfam" id="PF10469">
    <property type="entry name" value="AKAP7_NLS"/>
    <property type="match status" value="1"/>
</dbReference>
<evidence type="ECO:0000313" key="2">
    <source>
        <dbReference type="Proteomes" id="UP000095287"/>
    </source>
</evidence>